<evidence type="ECO:0000313" key="2">
    <source>
        <dbReference type="Proteomes" id="UP001267710"/>
    </source>
</evidence>
<reference evidence="1 2" key="1">
    <citation type="submission" date="2023-08" db="EMBL/GenBank/DDBJ databases">
        <title>Functional and genomic diversity of the sorghum phyllosphere microbiome.</title>
        <authorList>
            <person name="Shade A."/>
        </authorList>
    </citation>
    <scope>NUCLEOTIDE SEQUENCE [LARGE SCALE GENOMIC DNA]</scope>
    <source>
        <strain evidence="1 2">SORGH_AS_0335</strain>
    </source>
</reference>
<comment type="caution">
    <text evidence="1">The sequence shown here is derived from an EMBL/GenBank/DDBJ whole genome shotgun (WGS) entry which is preliminary data.</text>
</comment>
<protein>
    <submittedName>
        <fullName evidence="1">Uncharacterized protein</fullName>
    </submittedName>
</protein>
<keyword evidence="2" id="KW-1185">Reference proteome</keyword>
<gene>
    <name evidence="1" type="ORF">QE399_000718</name>
</gene>
<sequence length="41" mass="4224">MLSDMRPVLHQPLSLPASDKNALAWAPAPQGGFPAAAPPMA</sequence>
<dbReference type="Proteomes" id="UP001267710">
    <property type="component" value="Unassembled WGS sequence"/>
</dbReference>
<evidence type="ECO:0000313" key="1">
    <source>
        <dbReference type="EMBL" id="MDR6213029.1"/>
    </source>
</evidence>
<name>A0ABU1I742_9BURK</name>
<dbReference type="EMBL" id="JAVIZX010000001">
    <property type="protein sequence ID" value="MDR6213029.1"/>
    <property type="molecule type" value="Genomic_DNA"/>
</dbReference>
<accession>A0ABU1I742</accession>
<dbReference type="RefSeq" id="WP_309826172.1">
    <property type="nucleotide sequence ID" value="NZ_JAVIZX010000001.1"/>
</dbReference>
<proteinExistence type="predicted"/>
<organism evidence="1 2">
    <name type="scientific">Paracidovorax wautersii</name>
    <dbReference type="NCBI Taxonomy" id="1177982"/>
    <lineage>
        <taxon>Bacteria</taxon>
        <taxon>Pseudomonadati</taxon>
        <taxon>Pseudomonadota</taxon>
        <taxon>Betaproteobacteria</taxon>
        <taxon>Burkholderiales</taxon>
        <taxon>Comamonadaceae</taxon>
        <taxon>Paracidovorax</taxon>
    </lineage>
</organism>